<evidence type="ECO:0000313" key="7">
    <source>
        <dbReference type="EMBL" id="RRC96848.1"/>
    </source>
</evidence>
<feature type="transmembrane region" description="Helical" evidence="5">
    <location>
        <begin position="161"/>
        <end position="182"/>
    </location>
</feature>
<feature type="transmembrane region" description="Helical" evidence="5">
    <location>
        <begin position="269"/>
        <end position="290"/>
    </location>
</feature>
<comment type="caution">
    <text evidence="7">The sequence shown here is derived from an EMBL/GenBank/DDBJ whole genome shotgun (WGS) entry which is preliminary data.</text>
</comment>
<dbReference type="InterPro" id="IPR036259">
    <property type="entry name" value="MFS_trans_sf"/>
</dbReference>
<dbReference type="Proteomes" id="UP000267535">
    <property type="component" value="Unassembled WGS sequence"/>
</dbReference>
<feature type="transmembrane region" description="Helical" evidence="5">
    <location>
        <begin position="130"/>
        <end position="149"/>
    </location>
</feature>
<feature type="transmembrane region" description="Helical" evidence="5">
    <location>
        <begin position="72"/>
        <end position="89"/>
    </location>
</feature>
<reference evidence="7 8" key="1">
    <citation type="submission" date="2018-11" db="EMBL/GenBank/DDBJ databases">
        <title>The draft genome sequence of Amphritea balenae JAMM 1525T.</title>
        <authorList>
            <person name="Fang Z."/>
            <person name="Zhang Y."/>
            <person name="Han X."/>
        </authorList>
    </citation>
    <scope>NUCLEOTIDE SEQUENCE [LARGE SCALE GENOMIC DNA]</scope>
    <source>
        <strain evidence="7 8">JAMM 1525</strain>
    </source>
</reference>
<dbReference type="GO" id="GO:0022857">
    <property type="term" value="F:transmembrane transporter activity"/>
    <property type="evidence" value="ECO:0007669"/>
    <property type="project" value="InterPro"/>
</dbReference>
<keyword evidence="8" id="KW-1185">Reference proteome</keyword>
<keyword evidence="3 5" id="KW-1133">Transmembrane helix</keyword>
<organism evidence="7 8">
    <name type="scientific">Amphritea balenae</name>
    <dbReference type="NCBI Taxonomy" id="452629"/>
    <lineage>
        <taxon>Bacteria</taxon>
        <taxon>Pseudomonadati</taxon>
        <taxon>Pseudomonadota</taxon>
        <taxon>Gammaproteobacteria</taxon>
        <taxon>Oceanospirillales</taxon>
        <taxon>Oceanospirillaceae</taxon>
        <taxon>Amphritea</taxon>
    </lineage>
</organism>
<evidence type="ECO:0000256" key="1">
    <source>
        <dbReference type="ARBA" id="ARBA00004141"/>
    </source>
</evidence>
<dbReference type="SUPFAM" id="SSF103473">
    <property type="entry name" value="MFS general substrate transporter"/>
    <property type="match status" value="1"/>
</dbReference>
<sequence length="392" mass="42443">MNRDVILLSLCQALLTTGNVLLISVNALIGQQLAPAPELITLPVALQFVGLMVATIPASLVMDRIGRKNGFYLGNSIGIIGALCCIYALNQGLFFIFTLGTFLLGIGIGFGTLYRFAAVEACPDEQKSKAISLVMAGGVLAAVIGPNLAISSRDWLDDSVFTGAFIGLAGLYVFALILLSFIRIEHQPPQSASSPDARSIVEILLQPVFIVAATVGMVSYAVMNLIMTVTPVAMARCGFDFNTAAWVIEWHVLGMFLPSFITPKLIARFGLLKMMVTGAVIMLLCILLNLHGQTQWHFWTALALLGLGWNFMFISATQLVTSAYLPKEKAKSQAANEFLVFGMVTVSAFSSGWLEATLGWQVLNSLMIPVLAWSVLVIFFYRAPVRQHLSTL</sequence>
<dbReference type="OrthoDB" id="8558006at2"/>
<dbReference type="PROSITE" id="PS50850">
    <property type="entry name" value="MFS"/>
    <property type="match status" value="1"/>
</dbReference>
<dbReference type="InterPro" id="IPR011701">
    <property type="entry name" value="MFS"/>
</dbReference>
<feature type="transmembrane region" description="Helical" evidence="5">
    <location>
        <begin position="337"/>
        <end position="354"/>
    </location>
</feature>
<feature type="transmembrane region" description="Helical" evidence="5">
    <location>
        <begin position="243"/>
        <end position="262"/>
    </location>
</feature>
<dbReference type="PROSITE" id="PS00216">
    <property type="entry name" value="SUGAR_TRANSPORT_1"/>
    <property type="match status" value="1"/>
</dbReference>
<dbReference type="InterPro" id="IPR020846">
    <property type="entry name" value="MFS_dom"/>
</dbReference>
<dbReference type="EMBL" id="RQXV01000016">
    <property type="protein sequence ID" value="RRC96848.1"/>
    <property type="molecule type" value="Genomic_DNA"/>
</dbReference>
<gene>
    <name evidence="7" type="ORF">EHS89_20040</name>
</gene>
<keyword evidence="2 5" id="KW-0812">Transmembrane</keyword>
<feature type="domain" description="Major facilitator superfamily (MFS) profile" evidence="6">
    <location>
        <begin position="1"/>
        <end position="386"/>
    </location>
</feature>
<dbReference type="AlphaFoldDB" id="A0A3P1SI69"/>
<proteinExistence type="predicted"/>
<protein>
    <submittedName>
        <fullName evidence="7">MFS transporter</fullName>
    </submittedName>
</protein>
<name>A0A3P1SI69_9GAMM</name>
<dbReference type="PANTHER" id="PTHR23534:SF1">
    <property type="entry name" value="MAJOR FACILITATOR SUPERFAMILY PROTEIN"/>
    <property type="match status" value="1"/>
</dbReference>
<dbReference type="PANTHER" id="PTHR23534">
    <property type="entry name" value="MFS PERMEASE"/>
    <property type="match status" value="1"/>
</dbReference>
<comment type="subcellular location">
    <subcellularLocation>
        <location evidence="1">Membrane</location>
        <topology evidence="1">Multi-pass membrane protein</topology>
    </subcellularLocation>
</comment>
<evidence type="ECO:0000313" key="8">
    <source>
        <dbReference type="Proteomes" id="UP000267535"/>
    </source>
</evidence>
<dbReference type="InterPro" id="IPR005829">
    <property type="entry name" value="Sugar_transporter_CS"/>
</dbReference>
<accession>A0A3P1SI69</accession>
<feature type="transmembrane region" description="Helical" evidence="5">
    <location>
        <begin position="203"/>
        <end position="223"/>
    </location>
</feature>
<evidence type="ECO:0000259" key="6">
    <source>
        <dbReference type="PROSITE" id="PS50850"/>
    </source>
</evidence>
<evidence type="ECO:0000256" key="3">
    <source>
        <dbReference type="ARBA" id="ARBA00022989"/>
    </source>
</evidence>
<feature type="transmembrane region" description="Helical" evidence="5">
    <location>
        <begin position="296"/>
        <end position="325"/>
    </location>
</feature>
<evidence type="ECO:0000256" key="5">
    <source>
        <dbReference type="SAM" id="Phobius"/>
    </source>
</evidence>
<evidence type="ECO:0000256" key="4">
    <source>
        <dbReference type="ARBA" id="ARBA00023136"/>
    </source>
</evidence>
<dbReference type="GO" id="GO:0016020">
    <property type="term" value="C:membrane"/>
    <property type="evidence" value="ECO:0007669"/>
    <property type="project" value="UniProtKB-SubCell"/>
</dbReference>
<dbReference type="Gene3D" id="1.20.1250.20">
    <property type="entry name" value="MFS general substrate transporter like domains"/>
    <property type="match status" value="1"/>
</dbReference>
<feature type="transmembrane region" description="Helical" evidence="5">
    <location>
        <begin position="40"/>
        <end position="60"/>
    </location>
</feature>
<keyword evidence="4 5" id="KW-0472">Membrane</keyword>
<dbReference type="RefSeq" id="WP_124927956.1">
    <property type="nucleotide sequence ID" value="NZ_BMOH01000001.1"/>
</dbReference>
<dbReference type="Pfam" id="PF07690">
    <property type="entry name" value="MFS_1"/>
    <property type="match status" value="1"/>
</dbReference>
<feature type="transmembrane region" description="Helical" evidence="5">
    <location>
        <begin position="95"/>
        <end position="118"/>
    </location>
</feature>
<evidence type="ECO:0000256" key="2">
    <source>
        <dbReference type="ARBA" id="ARBA00022692"/>
    </source>
</evidence>
<feature type="transmembrane region" description="Helical" evidence="5">
    <location>
        <begin position="360"/>
        <end position="381"/>
    </location>
</feature>